<dbReference type="InterPro" id="IPR002885">
    <property type="entry name" value="PPR_rpt"/>
</dbReference>
<dbReference type="PROSITE" id="PS51375">
    <property type="entry name" value="PPR"/>
    <property type="match status" value="1"/>
</dbReference>
<evidence type="ECO:0000256" key="1">
    <source>
        <dbReference type="PROSITE-ProRule" id="PRU00708"/>
    </source>
</evidence>
<reference evidence="2" key="1">
    <citation type="submission" date="2014-09" db="EMBL/GenBank/DDBJ databases">
        <authorList>
            <person name="Magalhaes I.L.F."/>
            <person name="Oliveira U."/>
            <person name="Santos F.R."/>
            <person name="Vidigal T.H.D.A."/>
            <person name="Brescovit A.D."/>
            <person name="Santos A.J."/>
        </authorList>
    </citation>
    <scope>NUCLEOTIDE SEQUENCE</scope>
    <source>
        <tissue evidence="2">Shoot tissue taken approximately 20 cm above the soil surface</tissue>
    </source>
</reference>
<protein>
    <recommendedName>
        <fullName evidence="3">Pentatricopeptide repeat-containing protein</fullName>
    </recommendedName>
</protein>
<feature type="repeat" description="PPR" evidence="1">
    <location>
        <begin position="2"/>
        <end position="36"/>
    </location>
</feature>
<accession>A0A0A8YF51</accession>
<evidence type="ECO:0000313" key="2">
    <source>
        <dbReference type="EMBL" id="JAD23870.1"/>
    </source>
</evidence>
<name>A0A0A8YF51_ARUDO</name>
<dbReference type="NCBIfam" id="TIGR00756">
    <property type="entry name" value="PPR"/>
    <property type="match status" value="1"/>
</dbReference>
<evidence type="ECO:0008006" key="3">
    <source>
        <dbReference type="Google" id="ProtNLM"/>
    </source>
</evidence>
<organism evidence="2">
    <name type="scientific">Arundo donax</name>
    <name type="common">Giant reed</name>
    <name type="synonym">Donax arundinaceus</name>
    <dbReference type="NCBI Taxonomy" id="35708"/>
    <lineage>
        <taxon>Eukaryota</taxon>
        <taxon>Viridiplantae</taxon>
        <taxon>Streptophyta</taxon>
        <taxon>Embryophyta</taxon>
        <taxon>Tracheophyta</taxon>
        <taxon>Spermatophyta</taxon>
        <taxon>Magnoliopsida</taxon>
        <taxon>Liliopsida</taxon>
        <taxon>Poales</taxon>
        <taxon>Poaceae</taxon>
        <taxon>PACMAD clade</taxon>
        <taxon>Arundinoideae</taxon>
        <taxon>Arundineae</taxon>
        <taxon>Arundo</taxon>
    </lineage>
</organism>
<dbReference type="EMBL" id="GBRH01274025">
    <property type="protein sequence ID" value="JAD23870.1"/>
    <property type="molecule type" value="Transcribed_RNA"/>
</dbReference>
<sequence length="43" mass="5079">MCYGKWNALLNGYARDGDYRKVMLVFDKLVESGDEICRIFQLF</sequence>
<dbReference type="AlphaFoldDB" id="A0A0A8YF51"/>
<proteinExistence type="predicted"/>
<dbReference type="Pfam" id="PF01535">
    <property type="entry name" value="PPR"/>
    <property type="match status" value="1"/>
</dbReference>
<reference evidence="2" key="2">
    <citation type="journal article" date="2015" name="Data Brief">
        <title>Shoot transcriptome of the giant reed, Arundo donax.</title>
        <authorList>
            <person name="Barrero R.A."/>
            <person name="Guerrero F.D."/>
            <person name="Moolhuijzen P."/>
            <person name="Goolsby J.A."/>
            <person name="Tidwell J."/>
            <person name="Bellgard S.E."/>
            <person name="Bellgard M.I."/>
        </authorList>
    </citation>
    <scope>NUCLEOTIDE SEQUENCE</scope>
    <source>
        <tissue evidence="2">Shoot tissue taken approximately 20 cm above the soil surface</tissue>
    </source>
</reference>